<evidence type="ECO:0000313" key="2">
    <source>
        <dbReference type="Proteomes" id="UP001055072"/>
    </source>
</evidence>
<reference evidence="1" key="1">
    <citation type="journal article" date="2021" name="Environ. Microbiol.">
        <title>Gene family expansions and transcriptome signatures uncover fungal adaptations to wood decay.</title>
        <authorList>
            <person name="Hage H."/>
            <person name="Miyauchi S."/>
            <person name="Viragh M."/>
            <person name="Drula E."/>
            <person name="Min B."/>
            <person name="Chaduli D."/>
            <person name="Navarro D."/>
            <person name="Favel A."/>
            <person name="Norest M."/>
            <person name="Lesage-Meessen L."/>
            <person name="Balint B."/>
            <person name="Merenyi Z."/>
            <person name="de Eugenio L."/>
            <person name="Morin E."/>
            <person name="Martinez A.T."/>
            <person name="Baldrian P."/>
            <person name="Stursova M."/>
            <person name="Martinez M.J."/>
            <person name="Novotny C."/>
            <person name="Magnuson J.K."/>
            <person name="Spatafora J.W."/>
            <person name="Maurice S."/>
            <person name="Pangilinan J."/>
            <person name="Andreopoulos W."/>
            <person name="LaButti K."/>
            <person name="Hundley H."/>
            <person name="Na H."/>
            <person name="Kuo A."/>
            <person name="Barry K."/>
            <person name="Lipzen A."/>
            <person name="Henrissat B."/>
            <person name="Riley R."/>
            <person name="Ahrendt S."/>
            <person name="Nagy L.G."/>
            <person name="Grigoriev I.V."/>
            <person name="Martin F."/>
            <person name="Rosso M.N."/>
        </authorList>
    </citation>
    <scope>NUCLEOTIDE SEQUENCE</scope>
    <source>
        <strain evidence="1">CBS 384.51</strain>
    </source>
</reference>
<name>A0ACB8UHG4_9APHY</name>
<sequence length="408" mass="44891">MSATSPLSPPTKMPSSTPVLWLQGLFEILTAAFIRLPIWVLLALPKGTRPRPSWSIGRTLQLRVLNVLFSPPVAVFLKTFSREPDYRVLEQGKGVKGVWVPPVPHLIVGKIKLWAEKAGVESIRIPAYWLEKKGVDLPVNARPSEGEKVLYVLHGGGYARQSAHPNDLIANNPRGILEHTSPTIRRAFMIEYRNSRSPSQPPSSPFPSALLDAIAGYHYLVNQVGFAPENIILEGDSAGGNLSMALVRYLLEYKNTSGLPDVPSALVLISPWSDIYPDPNNRTSTFYTNSGSDFVSGLVQHKGSGVLNFLGPLGPEAAVTNPYISPASLSPSMPPVSFTGYPRTLIISGSTELLLDQIRELHKRMKATAGLDVRYVEFVDAWHDFTLLPNFEPQRSEALKLIGSWIEQ</sequence>
<dbReference type="Proteomes" id="UP001055072">
    <property type="component" value="Unassembled WGS sequence"/>
</dbReference>
<dbReference type="EMBL" id="MU274902">
    <property type="protein sequence ID" value="KAI0093130.1"/>
    <property type="molecule type" value="Genomic_DNA"/>
</dbReference>
<keyword evidence="2" id="KW-1185">Reference proteome</keyword>
<protein>
    <submittedName>
        <fullName evidence="1">Alpha/beta-hydrolase</fullName>
    </submittedName>
</protein>
<evidence type="ECO:0000313" key="1">
    <source>
        <dbReference type="EMBL" id="KAI0093130.1"/>
    </source>
</evidence>
<comment type="caution">
    <text evidence="1">The sequence shown here is derived from an EMBL/GenBank/DDBJ whole genome shotgun (WGS) entry which is preliminary data.</text>
</comment>
<gene>
    <name evidence="1" type="ORF">BDY19DRAFT_922239</name>
</gene>
<accession>A0ACB8UHG4</accession>
<organism evidence="1 2">
    <name type="scientific">Irpex rosettiformis</name>
    <dbReference type="NCBI Taxonomy" id="378272"/>
    <lineage>
        <taxon>Eukaryota</taxon>
        <taxon>Fungi</taxon>
        <taxon>Dikarya</taxon>
        <taxon>Basidiomycota</taxon>
        <taxon>Agaricomycotina</taxon>
        <taxon>Agaricomycetes</taxon>
        <taxon>Polyporales</taxon>
        <taxon>Irpicaceae</taxon>
        <taxon>Irpex</taxon>
    </lineage>
</organism>
<proteinExistence type="predicted"/>